<feature type="binding site" evidence="11">
    <location>
        <position position="153"/>
    </location>
    <ligand>
        <name>Mg(2+)</name>
        <dbReference type="ChEBI" id="CHEBI:18420"/>
    </ligand>
</feature>
<evidence type="ECO:0000256" key="10">
    <source>
        <dbReference type="PIRNR" id="PIRNR006268"/>
    </source>
</evidence>
<dbReference type="RefSeq" id="WP_346821512.1">
    <property type="nucleotide sequence ID" value="NZ_JBDKWZ010000006.1"/>
</dbReference>
<dbReference type="SUPFAM" id="SSF143631">
    <property type="entry name" value="ApbE-like"/>
    <property type="match status" value="1"/>
</dbReference>
<accession>A0AAW9SAE7</accession>
<comment type="caution">
    <text evidence="12">The sequence shown here is derived from an EMBL/GenBank/DDBJ whole genome shotgun (WGS) entry which is preliminary data.</text>
</comment>
<evidence type="ECO:0000256" key="4">
    <source>
        <dbReference type="ARBA" id="ARBA00022679"/>
    </source>
</evidence>
<dbReference type="AlphaFoldDB" id="A0AAW9SAE7"/>
<evidence type="ECO:0000256" key="11">
    <source>
        <dbReference type="PIRSR" id="PIRSR006268-2"/>
    </source>
</evidence>
<dbReference type="PIRSF" id="PIRSF006268">
    <property type="entry name" value="ApbE"/>
    <property type="match status" value="1"/>
</dbReference>
<evidence type="ECO:0000256" key="3">
    <source>
        <dbReference type="ARBA" id="ARBA00022630"/>
    </source>
</evidence>
<comment type="catalytic activity">
    <reaction evidence="9 10">
        <text>L-threonyl-[protein] + FAD = FMN-L-threonyl-[protein] + AMP + H(+)</text>
        <dbReference type="Rhea" id="RHEA:36847"/>
        <dbReference type="Rhea" id="RHEA-COMP:11060"/>
        <dbReference type="Rhea" id="RHEA-COMP:11061"/>
        <dbReference type="ChEBI" id="CHEBI:15378"/>
        <dbReference type="ChEBI" id="CHEBI:30013"/>
        <dbReference type="ChEBI" id="CHEBI:57692"/>
        <dbReference type="ChEBI" id="CHEBI:74257"/>
        <dbReference type="ChEBI" id="CHEBI:456215"/>
        <dbReference type="EC" id="2.7.1.180"/>
    </reaction>
</comment>
<evidence type="ECO:0000256" key="5">
    <source>
        <dbReference type="ARBA" id="ARBA00022723"/>
    </source>
</evidence>
<evidence type="ECO:0000256" key="6">
    <source>
        <dbReference type="ARBA" id="ARBA00022827"/>
    </source>
</evidence>
<evidence type="ECO:0000256" key="1">
    <source>
        <dbReference type="ARBA" id="ARBA00011955"/>
    </source>
</evidence>
<proteinExistence type="inferred from homology"/>
<keyword evidence="13" id="KW-1185">Reference proteome</keyword>
<keyword evidence="4 10" id="KW-0808">Transferase</keyword>
<dbReference type="GO" id="GO:0016740">
    <property type="term" value="F:transferase activity"/>
    <property type="evidence" value="ECO:0007669"/>
    <property type="project" value="UniProtKB-UniRule"/>
</dbReference>
<keyword evidence="7 10" id="KW-0460">Magnesium</keyword>
<dbReference type="Proteomes" id="UP001403385">
    <property type="component" value="Unassembled WGS sequence"/>
</dbReference>
<sequence>MPHYYQFSQPQMGTHFTFYFYSTLDSSQAKEVAQKAFDRIAELNQALSDYLPESELNLLCKQAGSGQFIPVSKDLWQVLVASLEASELSEGAFDVSAGPLIRLWRRTRYKKQLPDSLRLSQAFEKVGYQKIELDEASRSVKLTQPDMRLDFGGIAKGYTADQVIRVFKQHQIEAVLVDAGGDLTIAAAPPGKKGWEVTYDDLKEGSKTQQVLLLSHCAVATSGDLYQHVIIDGKKYSHIVNPFTGIGLTNQVTVTVVAPTGVQADWLASTISILESKTLPHTIEKIPDTHFLILKNTEDILTRQAKGLFEKVKN</sequence>
<reference evidence="12 13" key="1">
    <citation type="submission" date="2024-04" db="EMBL/GenBank/DDBJ databases">
        <title>Novel genus in family Flammeovirgaceae.</title>
        <authorList>
            <person name="Nguyen T.H."/>
            <person name="Vuong T.Q."/>
            <person name="Le H."/>
            <person name="Kim S.-G."/>
        </authorList>
    </citation>
    <scope>NUCLEOTIDE SEQUENCE [LARGE SCALE GENOMIC DNA]</scope>
    <source>
        <strain evidence="12 13">JCM 23209</strain>
    </source>
</reference>
<comment type="cofactor">
    <cofactor evidence="11">
        <name>Mg(2+)</name>
        <dbReference type="ChEBI" id="CHEBI:18420"/>
    </cofactor>
    <cofactor evidence="11">
        <name>Mn(2+)</name>
        <dbReference type="ChEBI" id="CHEBI:29035"/>
    </cofactor>
    <text evidence="11">Magnesium. Can also use manganese.</text>
</comment>
<evidence type="ECO:0000313" key="12">
    <source>
        <dbReference type="EMBL" id="MEN7548735.1"/>
    </source>
</evidence>
<evidence type="ECO:0000256" key="7">
    <source>
        <dbReference type="ARBA" id="ARBA00022842"/>
    </source>
</evidence>
<evidence type="ECO:0000256" key="2">
    <source>
        <dbReference type="ARBA" id="ARBA00016337"/>
    </source>
</evidence>
<dbReference type="GO" id="GO:0046872">
    <property type="term" value="F:metal ion binding"/>
    <property type="evidence" value="ECO:0007669"/>
    <property type="project" value="UniProtKB-UniRule"/>
</dbReference>
<keyword evidence="6 10" id="KW-0274">FAD</keyword>
<keyword evidence="3 10" id="KW-0285">Flavoprotein</keyword>
<dbReference type="PANTHER" id="PTHR30040">
    <property type="entry name" value="THIAMINE BIOSYNTHESIS LIPOPROTEIN APBE"/>
    <property type="match status" value="1"/>
</dbReference>
<dbReference type="Gene3D" id="3.10.520.10">
    <property type="entry name" value="ApbE-like domains"/>
    <property type="match status" value="1"/>
</dbReference>
<keyword evidence="5 10" id="KW-0479">Metal-binding</keyword>
<dbReference type="PANTHER" id="PTHR30040:SF2">
    <property type="entry name" value="FAD:PROTEIN FMN TRANSFERASE"/>
    <property type="match status" value="1"/>
</dbReference>
<evidence type="ECO:0000313" key="13">
    <source>
        <dbReference type="Proteomes" id="UP001403385"/>
    </source>
</evidence>
<organism evidence="12 13">
    <name type="scientific">Rapidithrix thailandica</name>
    <dbReference type="NCBI Taxonomy" id="413964"/>
    <lineage>
        <taxon>Bacteria</taxon>
        <taxon>Pseudomonadati</taxon>
        <taxon>Bacteroidota</taxon>
        <taxon>Cytophagia</taxon>
        <taxon>Cytophagales</taxon>
        <taxon>Flammeovirgaceae</taxon>
        <taxon>Rapidithrix</taxon>
    </lineage>
</organism>
<dbReference type="EC" id="2.7.1.180" evidence="1 10"/>
<dbReference type="InterPro" id="IPR003374">
    <property type="entry name" value="ApbE-like_sf"/>
</dbReference>
<dbReference type="EMBL" id="JBDKWZ010000006">
    <property type="protein sequence ID" value="MEN7548735.1"/>
    <property type="molecule type" value="Genomic_DNA"/>
</dbReference>
<comment type="similarity">
    <text evidence="10">Belongs to the ApbE family.</text>
</comment>
<feature type="binding site" evidence="11">
    <location>
        <position position="265"/>
    </location>
    <ligand>
        <name>Mg(2+)</name>
        <dbReference type="ChEBI" id="CHEBI:18420"/>
    </ligand>
</feature>
<feature type="binding site" evidence="11">
    <location>
        <position position="269"/>
    </location>
    <ligand>
        <name>Mg(2+)</name>
        <dbReference type="ChEBI" id="CHEBI:18420"/>
    </ligand>
</feature>
<dbReference type="Pfam" id="PF02424">
    <property type="entry name" value="ApbE"/>
    <property type="match status" value="1"/>
</dbReference>
<gene>
    <name evidence="12" type="ORF">AAG747_12495</name>
</gene>
<dbReference type="InterPro" id="IPR024932">
    <property type="entry name" value="ApbE"/>
</dbReference>
<evidence type="ECO:0000256" key="8">
    <source>
        <dbReference type="ARBA" id="ARBA00031306"/>
    </source>
</evidence>
<evidence type="ECO:0000256" key="9">
    <source>
        <dbReference type="ARBA" id="ARBA00048540"/>
    </source>
</evidence>
<name>A0AAW9SAE7_9BACT</name>
<protein>
    <recommendedName>
        <fullName evidence="2 10">FAD:protein FMN transferase</fullName>
        <ecNumber evidence="1 10">2.7.1.180</ecNumber>
    </recommendedName>
    <alternativeName>
        <fullName evidence="8 10">Flavin transferase</fullName>
    </alternativeName>
</protein>